<feature type="region of interest" description="Disordered" evidence="1">
    <location>
        <begin position="249"/>
        <end position="273"/>
    </location>
</feature>
<protein>
    <submittedName>
        <fullName evidence="2">Os09g0473502 protein</fullName>
    </submittedName>
</protein>
<gene>
    <name evidence="2" type="ordered locus">Os09g0473502</name>
    <name evidence="2" type="ORF">OSNPB_090473502</name>
</gene>
<name>A0A0P0XP56_ORYSJ</name>
<feature type="compositionally biased region" description="Low complexity" evidence="1">
    <location>
        <begin position="259"/>
        <end position="273"/>
    </location>
</feature>
<keyword evidence="3" id="KW-1185">Reference proteome</keyword>
<feature type="region of interest" description="Disordered" evidence="1">
    <location>
        <begin position="71"/>
        <end position="144"/>
    </location>
</feature>
<evidence type="ECO:0000256" key="1">
    <source>
        <dbReference type="SAM" id="MobiDB-lite"/>
    </source>
</evidence>
<dbReference type="EMBL" id="AP014965">
    <property type="protein sequence ID" value="BAT08583.1"/>
    <property type="molecule type" value="Genomic_DNA"/>
</dbReference>
<dbReference type="InParanoid" id="A0A0P0XP56"/>
<organism evidence="2 3">
    <name type="scientific">Oryza sativa subsp. japonica</name>
    <name type="common">Rice</name>
    <dbReference type="NCBI Taxonomy" id="39947"/>
    <lineage>
        <taxon>Eukaryota</taxon>
        <taxon>Viridiplantae</taxon>
        <taxon>Streptophyta</taxon>
        <taxon>Embryophyta</taxon>
        <taxon>Tracheophyta</taxon>
        <taxon>Spermatophyta</taxon>
        <taxon>Magnoliopsida</taxon>
        <taxon>Liliopsida</taxon>
        <taxon>Poales</taxon>
        <taxon>Poaceae</taxon>
        <taxon>BOP clade</taxon>
        <taxon>Oryzoideae</taxon>
        <taxon>Oryzeae</taxon>
        <taxon>Oryzinae</taxon>
        <taxon>Oryza</taxon>
        <taxon>Oryza sativa</taxon>
    </lineage>
</organism>
<reference evidence="3" key="1">
    <citation type="journal article" date="2005" name="Nature">
        <title>The map-based sequence of the rice genome.</title>
        <authorList>
            <consortium name="International rice genome sequencing project (IRGSP)"/>
            <person name="Matsumoto T."/>
            <person name="Wu J."/>
            <person name="Kanamori H."/>
            <person name="Katayose Y."/>
            <person name="Fujisawa M."/>
            <person name="Namiki N."/>
            <person name="Mizuno H."/>
            <person name="Yamamoto K."/>
            <person name="Antonio B.A."/>
            <person name="Baba T."/>
            <person name="Sakata K."/>
            <person name="Nagamura Y."/>
            <person name="Aoki H."/>
            <person name="Arikawa K."/>
            <person name="Arita K."/>
            <person name="Bito T."/>
            <person name="Chiden Y."/>
            <person name="Fujitsuka N."/>
            <person name="Fukunaka R."/>
            <person name="Hamada M."/>
            <person name="Harada C."/>
            <person name="Hayashi A."/>
            <person name="Hijishita S."/>
            <person name="Honda M."/>
            <person name="Hosokawa S."/>
            <person name="Ichikawa Y."/>
            <person name="Idonuma A."/>
            <person name="Iijima M."/>
            <person name="Ikeda M."/>
            <person name="Ikeno M."/>
            <person name="Ito K."/>
            <person name="Ito S."/>
            <person name="Ito T."/>
            <person name="Ito Y."/>
            <person name="Ito Y."/>
            <person name="Iwabuchi A."/>
            <person name="Kamiya K."/>
            <person name="Karasawa W."/>
            <person name="Kurita K."/>
            <person name="Katagiri S."/>
            <person name="Kikuta A."/>
            <person name="Kobayashi H."/>
            <person name="Kobayashi N."/>
            <person name="Machita K."/>
            <person name="Maehara T."/>
            <person name="Masukawa M."/>
            <person name="Mizubayashi T."/>
            <person name="Mukai Y."/>
            <person name="Nagasaki H."/>
            <person name="Nagata Y."/>
            <person name="Naito S."/>
            <person name="Nakashima M."/>
            <person name="Nakama Y."/>
            <person name="Nakamichi Y."/>
            <person name="Nakamura M."/>
            <person name="Meguro A."/>
            <person name="Negishi M."/>
            <person name="Ohta I."/>
            <person name="Ohta T."/>
            <person name="Okamoto M."/>
            <person name="Ono N."/>
            <person name="Saji S."/>
            <person name="Sakaguchi M."/>
            <person name="Sakai K."/>
            <person name="Shibata M."/>
            <person name="Shimokawa T."/>
            <person name="Song J."/>
            <person name="Takazaki Y."/>
            <person name="Terasawa K."/>
            <person name="Tsugane M."/>
            <person name="Tsuji K."/>
            <person name="Ueda S."/>
            <person name="Waki K."/>
            <person name="Yamagata H."/>
            <person name="Yamamoto M."/>
            <person name="Yamamoto S."/>
            <person name="Yamane H."/>
            <person name="Yoshiki S."/>
            <person name="Yoshihara R."/>
            <person name="Yukawa K."/>
            <person name="Zhong H."/>
            <person name="Yano M."/>
            <person name="Yuan Q."/>
            <person name="Ouyang S."/>
            <person name="Liu J."/>
            <person name="Jones K.M."/>
            <person name="Gansberger K."/>
            <person name="Moffat K."/>
            <person name="Hill J."/>
            <person name="Bera J."/>
            <person name="Fadrosh D."/>
            <person name="Jin S."/>
            <person name="Johri S."/>
            <person name="Kim M."/>
            <person name="Overton L."/>
            <person name="Reardon M."/>
            <person name="Tsitrin T."/>
            <person name="Vuong H."/>
            <person name="Weaver B."/>
            <person name="Ciecko A."/>
            <person name="Tallon L."/>
            <person name="Jackson J."/>
            <person name="Pai G."/>
            <person name="Aken S.V."/>
            <person name="Utterback T."/>
            <person name="Reidmuller S."/>
            <person name="Feldblyum T."/>
            <person name="Hsiao J."/>
            <person name="Zismann V."/>
            <person name="Iobst S."/>
            <person name="de Vazeille A.R."/>
            <person name="Buell C.R."/>
            <person name="Ying K."/>
            <person name="Li Y."/>
            <person name="Lu T."/>
            <person name="Huang Y."/>
            <person name="Zhao Q."/>
            <person name="Feng Q."/>
            <person name="Zhang L."/>
            <person name="Zhu J."/>
            <person name="Weng Q."/>
            <person name="Mu J."/>
            <person name="Lu Y."/>
            <person name="Fan D."/>
            <person name="Liu Y."/>
            <person name="Guan J."/>
            <person name="Zhang Y."/>
            <person name="Yu S."/>
            <person name="Liu X."/>
            <person name="Zhang Y."/>
            <person name="Hong G."/>
            <person name="Han B."/>
            <person name="Choisne N."/>
            <person name="Demange N."/>
            <person name="Orjeda G."/>
            <person name="Samain S."/>
            <person name="Cattolico L."/>
            <person name="Pelletier E."/>
            <person name="Couloux A."/>
            <person name="Segurens B."/>
            <person name="Wincker P."/>
            <person name="D'Hont A."/>
            <person name="Scarpelli C."/>
            <person name="Weissenbach J."/>
            <person name="Salanoubat M."/>
            <person name="Quetier F."/>
            <person name="Yu Y."/>
            <person name="Kim H.R."/>
            <person name="Rambo T."/>
            <person name="Currie J."/>
            <person name="Collura K."/>
            <person name="Luo M."/>
            <person name="Yang T."/>
            <person name="Ammiraju J.S.S."/>
            <person name="Engler F."/>
            <person name="Soderlund C."/>
            <person name="Wing R.A."/>
            <person name="Palmer L.E."/>
            <person name="de la Bastide M."/>
            <person name="Spiegel L."/>
            <person name="Nascimento L."/>
            <person name="Zutavern T."/>
            <person name="O'Shaughnessy A."/>
            <person name="Dike S."/>
            <person name="Dedhia N."/>
            <person name="Preston R."/>
            <person name="Balija V."/>
            <person name="McCombie W.R."/>
            <person name="Chow T."/>
            <person name="Chen H."/>
            <person name="Chung M."/>
            <person name="Chen C."/>
            <person name="Shaw J."/>
            <person name="Wu H."/>
            <person name="Hsiao K."/>
            <person name="Chao Y."/>
            <person name="Chu M."/>
            <person name="Cheng C."/>
            <person name="Hour A."/>
            <person name="Lee P."/>
            <person name="Lin S."/>
            <person name="Lin Y."/>
            <person name="Liou J."/>
            <person name="Liu S."/>
            <person name="Hsing Y."/>
            <person name="Raghuvanshi S."/>
            <person name="Mohanty A."/>
            <person name="Bharti A.K."/>
            <person name="Gaur A."/>
            <person name="Gupta V."/>
            <person name="Kumar D."/>
            <person name="Ravi V."/>
            <person name="Vij S."/>
            <person name="Kapur A."/>
            <person name="Khurana P."/>
            <person name="Khurana P."/>
            <person name="Khurana J.P."/>
            <person name="Tyagi A.K."/>
            <person name="Gaikwad K."/>
            <person name="Singh A."/>
            <person name="Dalal V."/>
            <person name="Srivastava S."/>
            <person name="Dixit A."/>
            <person name="Pal A.K."/>
            <person name="Ghazi I.A."/>
            <person name="Yadav M."/>
            <person name="Pandit A."/>
            <person name="Bhargava A."/>
            <person name="Sureshbabu K."/>
            <person name="Batra K."/>
            <person name="Sharma T.R."/>
            <person name="Mohapatra T."/>
            <person name="Singh N.K."/>
            <person name="Messing J."/>
            <person name="Nelson A.B."/>
            <person name="Fuks G."/>
            <person name="Kavchok S."/>
            <person name="Keizer G."/>
            <person name="Linton E."/>
            <person name="Llaca V."/>
            <person name="Song R."/>
            <person name="Tanyolac B."/>
            <person name="Young S."/>
            <person name="Ho-Il K."/>
            <person name="Hahn J.H."/>
            <person name="Sangsakoo G."/>
            <person name="Vanavichit A."/>
            <person name="de Mattos Luiz.A.T."/>
            <person name="Zimmer P.D."/>
            <person name="Malone G."/>
            <person name="Dellagostin O."/>
            <person name="de Oliveira A.C."/>
            <person name="Bevan M."/>
            <person name="Bancroft I."/>
            <person name="Minx P."/>
            <person name="Cordum H."/>
            <person name="Wilson R."/>
            <person name="Cheng Z."/>
            <person name="Jin W."/>
            <person name="Jiang J."/>
            <person name="Leong S.A."/>
            <person name="Iwama H."/>
            <person name="Gojobori T."/>
            <person name="Itoh T."/>
            <person name="Niimura Y."/>
            <person name="Fujii Y."/>
            <person name="Habara T."/>
            <person name="Sakai H."/>
            <person name="Sato Y."/>
            <person name="Wilson G."/>
            <person name="Kumar K."/>
            <person name="McCouch S."/>
            <person name="Juretic N."/>
            <person name="Hoen D."/>
            <person name="Wright S."/>
            <person name="Bruskiewich R."/>
            <person name="Bureau T."/>
            <person name="Miyao A."/>
            <person name="Hirochika H."/>
            <person name="Nishikawa T."/>
            <person name="Kadowaki K."/>
            <person name="Sugiura M."/>
            <person name="Burr B."/>
            <person name="Sasaki T."/>
        </authorList>
    </citation>
    <scope>NUCLEOTIDE SEQUENCE [LARGE SCALE GENOMIC DNA]</scope>
    <source>
        <strain evidence="3">cv. Nipponbare</strain>
    </source>
</reference>
<dbReference type="PaxDb" id="39947-A0A0P0XP56"/>
<dbReference type="Proteomes" id="UP000059680">
    <property type="component" value="Chromosome 9"/>
</dbReference>
<reference evidence="2 3" key="3">
    <citation type="journal article" date="2013" name="Rice">
        <title>Improvement of the Oryza sativa Nipponbare reference genome using next generation sequence and optical map data.</title>
        <authorList>
            <person name="Kawahara Y."/>
            <person name="de la Bastide M."/>
            <person name="Hamilton J.P."/>
            <person name="Kanamori H."/>
            <person name="McCombie W.R."/>
            <person name="Ouyang S."/>
            <person name="Schwartz D.C."/>
            <person name="Tanaka T."/>
            <person name="Wu J."/>
            <person name="Zhou S."/>
            <person name="Childs K.L."/>
            <person name="Davidson R.M."/>
            <person name="Lin H."/>
            <person name="Quesada-Ocampo L."/>
            <person name="Vaillancourt B."/>
            <person name="Sakai H."/>
            <person name="Lee S.S."/>
            <person name="Kim J."/>
            <person name="Numa H."/>
            <person name="Itoh T."/>
            <person name="Buell C.R."/>
            <person name="Matsumoto T."/>
        </authorList>
    </citation>
    <scope>NUCLEOTIDE SEQUENCE [LARGE SCALE GENOMIC DNA]</scope>
    <source>
        <strain evidence="3">cv. Nipponbare</strain>
    </source>
</reference>
<feature type="compositionally biased region" description="Low complexity" evidence="1">
    <location>
        <begin position="93"/>
        <end position="105"/>
    </location>
</feature>
<proteinExistence type="predicted"/>
<feature type="non-terminal residue" evidence="2">
    <location>
        <position position="309"/>
    </location>
</feature>
<evidence type="ECO:0000313" key="2">
    <source>
        <dbReference type="EMBL" id="BAT08583.1"/>
    </source>
</evidence>
<sequence>MCRVRPSSSLNSKMWWISARFSSVRLRNSCTTPTRYFSASGVHGLSSAPLVYGETSGNVVAASRRSASSASSGIDRLCGTAKRNVRRTRRSSTTKSRSSALTARAGSHRASSRTSRPSGSTATRKSPGNSRTRSRKSSGRPSTARQWWSFASGMRRWSASIRSFRTARTLVGRSWSCRRRSSSRSEHMSGVSARCGTESTLGRWKSSGWRAAARDTLRPRGNPSSRYSFPASARGIRCGGGREARNDLARARNRKAASRSRTASSSGTRRAASGSIGATRGLLSFFRSFLRRLQGSSGRSEAAAAAAAA</sequence>
<evidence type="ECO:0000313" key="3">
    <source>
        <dbReference type="Proteomes" id="UP000059680"/>
    </source>
</evidence>
<dbReference type="AlphaFoldDB" id="A0A0P0XP56"/>
<reference evidence="2 3" key="2">
    <citation type="journal article" date="2013" name="Plant Cell Physiol.">
        <title>Rice Annotation Project Database (RAP-DB): an integrative and interactive database for rice genomics.</title>
        <authorList>
            <person name="Sakai H."/>
            <person name="Lee S.S."/>
            <person name="Tanaka T."/>
            <person name="Numa H."/>
            <person name="Kim J."/>
            <person name="Kawahara Y."/>
            <person name="Wakimoto H."/>
            <person name="Yang C.C."/>
            <person name="Iwamoto M."/>
            <person name="Abe T."/>
            <person name="Yamada Y."/>
            <person name="Muto A."/>
            <person name="Inokuchi H."/>
            <person name="Ikemura T."/>
            <person name="Matsumoto T."/>
            <person name="Sasaki T."/>
            <person name="Itoh T."/>
        </authorList>
    </citation>
    <scope>NUCLEOTIDE SEQUENCE [LARGE SCALE GENOMIC DNA]</scope>
    <source>
        <strain evidence="3">cv. Nipponbare</strain>
    </source>
</reference>
<feature type="compositionally biased region" description="Basic residues" evidence="1">
    <location>
        <begin position="83"/>
        <end position="92"/>
    </location>
</feature>
<accession>A0A0P0XP56</accession>
<feature type="compositionally biased region" description="Polar residues" evidence="1">
    <location>
        <begin position="112"/>
        <end position="131"/>
    </location>
</feature>